<proteinExistence type="predicted"/>
<dbReference type="PANTHER" id="PTHR42870:SF1">
    <property type="entry name" value="NON-SPECIFIC LIPID-TRANSFER PROTEIN-LIKE 2"/>
    <property type="match status" value="1"/>
</dbReference>
<evidence type="ECO:0000259" key="2">
    <source>
        <dbReference type="Pfam" id="PF22691"/>
    </source>
</evidence>
<dbReference type="PIRSF" id="PIRSF000429">
    <property type="entry name" value="Ac-CoA_Ac_transf"/>
    <property type="match status" value="1"/>
</dbReference>
<dbReference type="InterPro" id="IPR002155">
    <property type="entry name" value="Thiolase"/>
</dbReference>
<dbReference type="Proteomes" id="UP000035170">
    <property type="component" value="Unassembled WGS sequence"/>
</dbReference>
<evidence type="ECO:0000313" key="4">
    <source>
        <dbReference type="Proteomes" id="UP000035170"/>
    </source>
</evidence>
<evidence type="ECO:0000259" key="1">
    <source>
        <dbReference type="Pfam" id="PF00108"/>
    </source>
</evidence>
<dbReference type="Pfam" id="PF22691">
    <property type="entry name" value="Thiolase_C_1"/>
    <property type="match status" value="1"/>
</dbReference>
<dbReference type="EMBL" id="JZWI01000011">
    <property type="protein sequence ID" value="KLN56373.1"/>
    <property type="molecule type" value="Genomic_DNA"/>
</dbReference>
<dbReference type="InterPro" id="IPR016039">
    <property type="entry name" value="Thiolase-like"/>
</dbReference>
<reference evidence="3 4" key="1">
    <citation type="submission" date="2015-03" db="EMBL/GenBank/DDBJ databases">
        <title>Genome sequence of Variovorax paradoxus TBEA6.</title>
        <authorList>
            <person name="Poehlein A."/>
            <person name="Schuldes J."/>
            <person name="Wuebbeler J.H."/>
            <person name="Hiessl S."/>
            <person name="Steinbuechel A."/>
            <person name="Daniel R."/>
        </authorList>
    </citation>
    <scope>NUCLEOTIDE SEQUENCE [LARGE SCALE GENOMIC DNA]</scope>
    <source>
        <strain evidence="3 4">TBEA6</strain>
    </source>
</reference>
<protein>
    <submittedName>
        <fullName evidence="3">Acetyl-CoA acetyltransferase</fullName>
    </submittedName>
</protein>
<dbReference type="PATRIC" id="fig|34073.19.peg.2374"/>
<sequence>MSNAYIVGWGHTPFGKLDKLDLEQMIRDAVQPALDSAGLEPKDIDGIFLGHFNAGFVGQDFTASLPAVAMPEFRHTPAVRAENACATGSAAIWAALDAMAAGRMKRTLVIGMEKMNELTTPQVAATLIKCSYVKEEGADPAGFAGIFGGIASKYFERFGDQSDALAAISAKNHSNGMHNPYAHMRRDFGFDFCRTPSEKNPFVSGPLKRSDCSLVSDGAAALVLSTEPLPGAKVAPVRWRSRTHVNDFLPMSRRDPTRFEGSALAWQKGLASAQAGLGDLSFVETHDCFTIAEMLEYEAMGLAPHGQGKRVILDGVTRKDGKLPVNPSGGLKSKGHPIGATGVSQHVMAAMQLSGTAGGMQVPNASVGAVFNMGGSAVASYLSILESA</sequence>
<organism evidence="3 4">
    <name type="scientific">Variovorax paradoxus</name>
    <dbReference type="NCBI Taxonomy" id="34073"/>
    <lineage>
        <taxon>Bacteria</taxon>
        <taxon>Pseudomonadati</taxon>
        <taxon>Pseudomonadota</taxon>
        <taxon>Betaproteobacteria</taxon>
        <taxon>Burkholderiales</taxon>
        <taxon>Comamonadaceae</taxon>
        <taxon>Variovorax</taxon>
    </lineage>
</organism>
<dbReference type="InterPro" id="IPR020616">
    <property type="entry name" value="Thiolase_N"/>
</dbReference>
<dbReference type="PANTHER" id="PTHR42870">
    <property type="entry name" value="ACETYL-COA C-ACETYLTRANSFERASE"/>
    <property type="match status" value="1"/>
</dbReference>
<dbReference type="NCBIfam" id="NF005704">
    <property type="entry name" value="PRK07516.1"/>
    <property type="match status" value="1"/>
</dbReference>
<dbReference type="RefSeq" id="WP_047784623.1">
    <property type="nucleotide sequence ID" value="NZ_JZWI01000011.1"/>
</dbReference>
<dbReference type="InterPro" id="IPR055140">
    <property type="entry name" value="Thiolase_C_2"/>
</dbReference>
<dbReference type="SUPFAM" id="SSF53901">
    <property type="entry name" value="Thiolase-like"/>
    <property type="match status" value="2"/>
</dbReference>
<dbReference type="Gene3D" id="3.40.47.10">
    <property type="match status" value="1"/>
</dbReference>
<feature type="domain" description="Thiolase N-terminal" evidence="1">
    <location>
        <begin position="5"/>
        <end position="183"/>
    </location>
</feature>
<comment type="caution">
    <text evidence="3">The sequence shown here is derived from an EMBL/GenBank/DDBJ whole genome shotgun (WGS) entry which is preliminary data.</text>
</comment>
<dbReference type="Pfam" id="PF00108">
    <property type="entry name" value="Thiolase_N"/>
    <property type="match status" value="1"/>
</dbReference>
<dbReference type="GO" id="GO:0003988">
    <property type="term" value="F:acetyl-CoA C-acyltransferase activity"/>
    <property type="evidence" value="ECO:0007669"/>
    <property type="project" value="UniProtKB-ARBA"/>
</dbReference>
<keyword evidence="4" id="KW-1185">Reference proteome</keyword>
<keyword evidence="3" id="KW-0808">Transferase</keyword>
<accession>A0A0H2M1R8</accession>
<feature type="domain" description="Thiolase C-terminal" evidence="2">
    <location>
        <begin position="252"/>
        <end position="386"/>
    </location>
</feature>
<dbReference type="AlphaFoldDB" id="A0A0H2M1R8"/>
<evidence type="ECO:0000313" key="3">
    <source>
        <dbReference type="EMBL" id="KLN56373.1"/>
    </source>
</evidence>
<dbReference type="CDD" id="cd00829">
    <property type="entry name" value="SCP-x_thiolase"/>
    <property type="match status" value="1"/>
</dbReference>
<gene>
    <name evidence="3" type="ORF">VPARA_23150</name>
</gene>
<name>A0A0H2M1R8_VARPD</name>